<reference evidence="5 6" key="1">
    <citation type="submission" date="2015-03" db="EMBL/GenBank/DDBJ databases">
        <authorList>
            <consortium name="Pathogen Informatics"/>
        </authorList>
    </citation>
    <scope>NUCLEOTIDE SEQUENCE [LARGE SCALE GENOMIC DNA]</scope>
    <source>
        <strain evidence="3 7">Bir 187</strain>
        <strain evidence="2 6">C09601061</strain>
        <strain evidence="4 5">D00501624</strain>
    </source>
</reference>
<dbReference type="Proteomes" id="UP000046680">
    <property type="component" value="Unassembled WGS sequence"/>
</dbReference>
<organism evidence="4 5">
    <name type="scientific">Mycobacterium tuberculosis</name>
    <dbReference type="NCBI Taxonomy" id="1773"/>
    <lineage>
        <taxon>Bacteria</taxon>
        <taxon>Bacillati</taxon>
        <taxon>Actinomycetota</taxon>
        <taxon>Actinomycetes</taxon>
        <taxon>Mycobacteriales</taxon>
        <taxon>Mycobacteriaceae</taxon>
        <taxon>Mycobacterium</taxon>
        <taxon>Mycobacterium tuberculosis complex</taxon>
    </lineage>
</organism>
<gene>
    <name evidence="2" type="ORF">ERS007657_01738</name>
    <name evidence="4" type="ORF">ERS007661_03093</name>
    <name evidence="3" type="ORF">ERS027661_02031</name>
</gene>
<evidence type="ECO:0000313" key="5">
    <source>
        <dbReference type="Proteomes" id="UP000039217"/>
    </source>
</evidence>
<dbReference type="AlphaFoldDB" id="A0A654ZID0"/>
<evidence type="ECO:0000313" key="7">
    <source>
        <dbReference type="Proteomes" id="UP000049023"/>
    </source>
</evidence>
<evidence type="ECO:0000313" key="4">
    <source>
        <dbReference type="EMBL" id="CNV79494.1"/>
    </source>
</evidence>
<evidence type="ECO:0000313" key="2">
    <source>
        <dbReference type="EMBL" id="CFR79354.1"/>
    </source>
</evidence>
<dbReference type="EMBL" id="CQQC01001265">
    <property type="protein sequence ID" value="CNV79494.1"/>
    <property type="molecule type" value="Genomic_DNA"/>
</dbReference>
<dbReference type="EMBL" id="CGCX01000579">
    <property type="protein sequence ID" value="CFR79354.1"/>
    <property type="molecule type" value="Genomic_DNA"/>
</dbReference>
<dbReference type="EMBL" id="CNFU01000396">
    <property type="protein sequence ID" value="CKR74987.1"/>
    <property type="molecule type" value="Genomic_DNA"/>
</dbReference>
<proteinExistence type="predicted"/>
<sequence length="111" mass="12146">MMSPQSRLSNSSRWRYSPLVRRVIIWYVEMVTGRISLRSPENSPISFSVSEVRATSSRFHCRAATILVTRINVVAPALAIAAAPTSVLPAPHGSTTTPEPPAQNESAASRW</sequence>
<feature type="region of interest" description="Disordered" evidence="1">
    <location>
        <begin position="87"/>
        <end position="111"/>
    </location>
</feature>
<evidence type="ECO:0000256" key="1">
    <source>
        <dbReference type="SAM" id="MobiDB-lite"/>
    </source>
</evidence>
<evidence type="ECO:0000313" key="6">
    <source>
        <dbReference type="Proteomes" id="UP000046680"/>
    </source>
</evidence>
<feature type="compositionally biased region" description="Polar residues" evidence="1">
    <location>
        <begin position="93"/>
        <end position="111"/>
    </location>
</feature>
<name>A0A654ZID0_MYCTX</name>
<dbReference type="Proteomes" id="UP000049023">
    <property type="component" value="Unassembled WGS sequence"/>
</dbReference>
<evidence type="ECO:0000313" key="3">
    <source>
        <dbReference type="EMBL" id="CKR74987.1"/>
    </source>
</evidence>
<protein>
    <submittedName>
        <fullName evidence="4">Uncharacterized protein</fullName>
    </submittedName>
</protein>
<accession>A0A654ZID0</accession>
<dbReference type="Proteomes" id="UP000039217">
    <property type="component" value="Unassembled WGS sequence"/>
</dbReference>